<keyword evidence="2" id="KW-1185">Reference proteome</keyword>
<protein>
    <submittedName>
        <fullName evidence="1">Uncharacterized protein</fullName>
    </submittedName>
</protein>
<dbReference type="OrthoDB" id="2424059at2759"/>
<proteinExistence type="predicted"/>
<evidence type="ECO:0000313" key="2">
    <source>
        <dbReference type="Proteomes" id="UP000823405"/>
    </source>
</evidence>
<reference evidence="1" key="1">
    <citation type="journal article" date="2020" name="Fungal Divers.">
        <title>Resolving the Mortierellaceae phylogeny through synthesis of multi-gene phylogenetics and phylogenomics.</title>
        <authorList>
            <person name="Vandepol N."/>
            <person name="Liber J."/>
            <person name="Desiro A."/>
            <person name="Na H."/>
            <person name="Kennedy M."/>
            <person name="Barry K."/>
            <person name="Grigoriev I.V."/>
            <person name="Miller A.N."/>
            <person name="O'Donnell K."/>
            <person name="Stajich J.E."/>
            <person name="Bonito G."/>
        </authorList>
    </citation>
    <scope>NUCLEOTIDE SEQUENCE</scope>
    <source>
        <strain evidence="1">NVP60</strain>
    </source>
</reference>
<evidence type="ECO:0000313" key="1">
    <source>
        <dbReference type="EMBL" id="KAG0318438.1"/>
    </source>
</evidence>
<accession>A0A9P6RE84</accession>
<organism evidence="1 2">
    <name type="scientific">Linnemannia gamsii</name>
    <dbReference type="NCBI Taxonomy" id="64522"/>
    <lineage>
        <taxon>Eukaryota</taxon>
        <taxon>Fungi</taxon>
        <taxon>Fungi incertae sedis</taxon>
        <taxon>Mucoromycota</taxon>
        <taxon>Mortierellomycotina</taxon>
        <taxon>Mortierellomycetes</taxon>
        <taxon>Mortierellales</taxon>
        <taxon>Mortierellaceae</taxon>
        <taxon>Linnemannia</taxon>
    </lineage>
</organism>
<name>A0A9P6RE84_9FUNG</name>
<sequence>MNSKFDFATFRTQLPQEWPRYSVGLIAVVGLRNGLELLWFSRPSNIHEKLSAALDALGESDISPITARRTIQGGFVGLAAYTLYANSMALRGALRRDPRNIRTAFKMWLVPQALFNMPLVLFLMKVGIKGLSNRDIVDYCGCLFMTAVDGWSMFVLMRDQRGQKRNVYGFLVEDDSEAKSEKGSEPERGPTE</sequence>
<dbReference type="AlphaFoldDB" id="A0A9P6RE84"/>
<comment type="caution">
    <text evidence="1">The sequence shown here is derived from an EMBL/GenBank/DDBJ whole genome shotgun (WGS) entry which is preliminary data.</text>
</comment>
<gene>
    <name evidence="1" type="ORF">BGZ97_003789</name>
</gene>
<dbReference type="EMBL" id="JAAAIN010000191">
    <property type="protein sequence ID" value="KAG0318438.1"/>
    <property type="molecule type" value="Genomic_DNA"/>
</dbReference>
<dbReference type="Proteomes" id="UP000823405">
    <property type="component" value="Unassembled WGS sequence"/>
</dbReference>